<protein>
    <recommendedName>
        <fullName evidence="4">Protein traS</fullName>
    </recommendedName>
</protein>
<evidence type="ECO:0000313" key="2">
    <source>
        <dbReference type="EMBL" id="MTH47520.1"/>
    </source>
</evidence>
<evidence type="ECO:0000313" key="3">
    <source>
        <dbReference type="Proteomes" id="UP000477739"/>
    </source>
</evidence>
<proteinExistence type="predicted"/>
<keyword evidence="3" id="KW-1185">Reference proteome</keyword>
<keyword evidence="1" id="KW-0812">Transmembrane</keyword>
<feature type="transmembrane region" description="Helical" evidence="1">
    <location>
        <begin position="34"/>
        <end position="55"/>
    </location>
</feature>
<dbReference type="Proteomes" id="UP000477739">
    <property type="component" value="Unassembled WGS sequence"/>
</dbReference>
<feature type="transmembrane region" description="Helical" evidence="1">
    <location>
        <begin position="67"/>
        <end position="91"/>
    </location>
</feature>
<keyword evidence="1" id="KW-1133">Transmembrane helix</keyword>
<dbReference type="EMBL" id="WMJZ01000020">
    <property type="protein sequence ID" value="MTH47520.1"/>
    <property type="molecule type" value="Genomic_DNA"/>
</dbReference>
<feature type="transmembrane region" description="Helical" evidence="1">
    <location>
        <begin position="112"/>
        <end position="132"/>
    </location>
</feature>
<feature type="transmembrane region" description="Helical" evidence="1">
    <location>
        <begin position="138"/>
        <end position="156"/>
    </location>
</feature>
<accession>A0A6L6IR78</accession>
<gene>
    <name evidence="2" type="ORF">GJV78_14885</name>
</gene>
<dbReference type="RefSeq" id="WP_017694238.1">
    <property type="nucleotide sequence ID" value="NZ_WMJZ01000020.1"/>
</dbReference>
<keyword evidence="1" id="KW-0472">Membrane</keyword>
<reference evidence="2 3" key="1">
    <citation type="submission" date="2019-11" db="EMBL/GenBank/DDBJ databases">
        <title>Escherichia alba sp. nov. isolated from the gut of plastic-eating superworms Zophobas atratus.</title>
        <authorList>
            <person name="Yang Y."/>
        </authorList>
    </citation>
    <scope>NUCLEOTIDE SEQUENCE [LARGE SCALE GENOMIC DNA]</scope>
    <source>
        <strain evidence="3">BIT-B35</strain>
    </source>
</reference>
<name>A0A6L6IR78_9ENTR</name>
<evidence type="ECO:0000256" key="1">
    <source>
        <dbReference type="SAM" id="Phobius"/>
    </source>
</evidence>
<evidence type="ECO:0008006" key="4">
    <source>
        <dbReference type="Google" id="ProtNLM"/>
    </source>
</evidence>
<dbReference type="AlphaFoldDB" id="A0A6L6IR78"/>
<comment type="caution">
    <text evidence="2">The sequence shown here is derived from an EMBL/GenBank/DDBJ whole genome shotgun (WGS) entry which is preliminary data.</text>
</comment>
<sequence length="191" mass="21438">MVKRSDIENDVKMLMQSFKNDYRIPTSGEIISPIIKLMSVVYMMHFVVITVGLIVCDKKIWFPGIAMWLVLSCGILTVMAIMMAYGNLSLLMCIPKEVREKSLLVNLAKKKLRLYGLIMIVFNTFVAVVLISERSSLIIGYGFSWFASFLIGGVVFSMSMSRYMTPAVVATLDKIRQVVSSPQISSNSEEV</sequence>
<organism evidence="2 3">
    <name type="scientific">Intestinirhabdus alba</name>
    <dbReference type="NCBI Taxonomy" id="2899544"/>
    <lineage>
        <taxon>Bacteria</taxon>
        <taxon>Pseudomonadati</taxon>
        <taxon>Pseudomonadota</taxon>
        <taxon>Gammaproteobacteria</taxon>
        <taxon>Enterobacterales</taxon>
        <taxon>Enterobacteriaceae</taxon>
        <taxon>Intestinirhabdus</taxon>
    </lineage>
</organism>